<dbReference type="InterPro" id="IPR011333">
    <property type="entry name" value="SKP1/BTB/POZ_sf"/>
</dbReference>
<evidence type="ECO:0000313" key="2">
    <source>
        <dbReference type="EMBL" id="KAF5689981.1"/>
    </source>
</evidence>
<dbReference type="InterPro" id="IPR000210">
    <property type="entry name" value="BTB/POZ_dom"/>
</dbReference>
<accession>A0A8H5UJ18</accession>
<organism evidence="2 3">
    <name type="scientific">Fusarium denticulatum</name>
    <dbReference type="NCBI Taxonomy" id="48507"/>
    <lineage>
        <taxon>Eukaryota</taxon>
        <taxon>Fungi</taxon>
        <taxon>Dikarya</taxon>
        <taxon>Ascomycota</taxon>
        <taxon>Pezizomycotina</taxon>
        <taxon>Sordariomycetes</taxon>
        <taxon>Hypocreomycetidae</taxon>
        <taxon>Hypocreales</taxon>
        <taxon>Nectriaceae</taxon>
        <taxon>Fusarium</taxon>
        <taxon>Fusarium fujikuroi species complex</taxon>
    </lineage>
</organism>
<feature type="domain" description="BTB" evidence="1">
    <location>
        <begin position="29"/>
        <end position="96"/>
    </location>
</feature>
<dbReference type="Gene3D" id="3.30.710.10">
    <property type="entry name" value="Potassium Channel Kv1.1, Chain A"/>
    <property type="match status" value="1"/>
</dbReference>
<dbReference type="Pfam" id="PF00651">
    <property type="entry name" value="BTB"/>
    <property type="match status" value="1"/>
</dbReference>
<evidence type="ECO:0000313" key="3">
    <source>
        <dbReference type="Proteomes" id="UP000562682"/>
    </source>
</evidence>
<reference evidence="2 3" key="1">
    <citation type="submission" date="2020-05" db="EMBL/GenBank/DDBJ databases">
        <title>Identification and distribution of gene clusters putatively required for synthesis of sphingolipid metabolism inhibitors in phylogenetically diverse species of the filamentous fungus Fusarium.</title>
        <authorList>
            <person name="Kim H.-S."/>
            <person name="Busman M."/>
            <person name="Brown D.W."/>
            <person name="Divon H."/>
            <person name="Uhlig S."/>
            <person name="Proctor R.H."/>
        </authorList>
    </citation>
    <scope>NUCLEOTIDE SEQUENCE [LARGE SCALE GENOMIC DNA]</scope>
    <source>
        <strain evidence="2 3">NRRL 25311</strain>
    </source>
</reference>
<proteinExistence type="predicted"/>
<evidence type="ECO:0000259" key="1">
    <source>
        <dbReference type="PROSITE" id="PS50097"/>
    </source>
</evidence>
<dbReference type="PANTHER" id="PTHR47843:SF5">
    <property type="entry name" value="BTB_POZ DOMAIN PROTEIN"/>
    <property type="match status" value="1"/>
</dbReference>
<dbReference type="SUPFAM" id="SSF54695">
    <property type="entry name" value="POZ domain"/>
    <property type="match status" value="1"/>
</dbReference>
<dbReference type="PROSITE" id="PS50097">
    <property type="entry name" value="BTB"/>
    <property type="match status" value="1"/>
</dbReference>
<dbReference type="PANTHER" id="PTHR47843">
    <property type="entry name" value="BTB DOMAIN-CONTAINING PROTEIN-RELATED"/>
    <property type="match status" value="1"/>
</dbReference>
<protein>
    <submittedName>
        <fullName evidence="2">Kelch 4</fullName>
    </submittedName>
</protein>
<dbReference type="AlphaFoldDB" id="A0A8H5UJ18"/>
<sequence length="273" mass="30563">MPHWSVEVFDHVGDQRSALGNLLKTGDYSDLVIICGQERHKVHKAIVCPRSSSFKVACGSGCKEAQIGAIELPNDDPFAVSMMIEYLYHQTYTLPYDVKLVPMYQRSSAVPFPPGTVPLKITRHSVSGDSSANQSLLHPLRTAATSVRPPQERASHDSYVPYVNLYVHYKVYTLGEKYGIAGLKALAVRNFETEGEKELGSSSVNYFGYLIHMMKEAYNCTAEGDRPLRGAVVRMLKSKPNLFERSDMKESLKEEGLAYDLAMSYVQEDQEKK</sequence>
<dbReference type="EMBL" id="JAAOAK010000095">
    <property type="protein sequence ID" value="KAF5689981.1"/>
    <property type="molecule type" value="Genomic_DNA"/>
</dbReference>
<keyword evidence="3" id="KW-1185">Reference proteome</keyword>
<dbReference type="Proteomes" id="UP000562682">
    <property type="component" value="Unassembled WGS sequence"/>
</dbReference>
<comment type="caution">
    <text evidence="2">The sequence shown here is derived from an EMBL/GenBank/DDBJ whole genome shotgun (WGS) entry which is preliminary data.</text>
</comment>
<dbReference type="CDD" id="cd18186">
    <property type="entry name" value="BTB_POZ_ZBTB_KLHL-like"/>
    <property type="match status" value="1"/>
</dbReference>
<name>A0A8H5UJ18_9HYPO</name>
<gene>
    <name evidence="2" type="ORF">FDENT_4140</name>
</gene>